<gene>
    <name evidence="2" type="ORF">SAMN06269250_4514</name>
</gene>
<evidence type="ECO:0000256" key="1">
    <source>
        <dbReference type="SAM" id="Phobius"/>
    </source>
</evidence>
<reference evidence="3" key="1">
    <citation type="submission" date="2017-09" db="EMBL/GenBank/DDBJ databases">
        <authorList>
            <person name="Varghese N."/>
            <person name="Submissions S."/>
        </authorList>
    </citation>
    <scope>NUCLEOTIDE SEQUENCE [LARGE SCALE GENOMIC DNA]</scope>
    <source>
        <strain evidence="3">DSM 29961</strain>
    </source>
</reference>
<keyword evidence="1" id="KW-1133">Transmembrane helix</keyword>
<proteinExistence type="predicted"/>
<evidence type="ECO:0000313" key="2">
    <source>
        <dbReference type="EMBL" id="SOD93491.1"/>
    </source>
</evidence>
<dbReference type="EMBL" id="OCNH01000003">
    <property type="protein sequence ID" value="SOD93491.1"/>
    <property type="molecule type" value="Genomic_DNA"/>
</dbReference>
<name>A0A286GDB3_9BACT</name>
<sequence>MVWAVASAENKIGLVFYAIVLAAFFVVVIYYRDSLACVLKLEDHKLKVDYVFPPKEDLSIDLFKIQSNIVLRRYQGQYFAGGLPAWPDYWNYKWYFASERYELEFLYDGKLETLSFQVNIINFRKFLNSLIANINALNTYKIQSIDNNFSKGELAVELSTMIIKLVIAN</sequence>
<protein>
    <submittedName>
        <fullName evidence="2">Uncharacterized protein</fullName>
    </submittedName>
</protein>
<keyword evidence="3" id="KW-1185">Reference proteome</keyword>
<keyword evidence="1" id="KW-0812">Transmembrane</keyword>
<feature type="transmembrane region" description="Helical" evidence="1">
    <location>
        <begin position="12"/>
        <end position="31"/>
    </location>
</feature>
<dbReference type="AlphaFoldDB" id="A0A286GDB3"/>
<organism evidence="2 3">
    <name type="scientific">Spirosoma fluviale</name>
    <dbReference type="NCBI Taxonomy" id="1597977"/>
    <lineage>
        <taxon>Bacteria</taxon>
        <taxon>Pseudomonadati</taxon>
        <taxon>Bacteroidota</taxon>
        <taxon>Cytophagia</taxon>
        <taxon>Cytophagales</taxon>
        <taxon>Cytophagaceae</taxon>
        <taxon>Spirosoma</taxon>
    </lineage>
</organism>
<dbReference type="Proteomes" id="UP000219452">
    <property type="component" value="Unassembled WGS sequence"/>
</dbReference>
<accession>A0A286GDB3</accession>
<evidence type="ECO:0000313" key="3">
    <source>
        <dbReference type="Proteomes" id="UP000219452"/>
    </source>
</evidence>
<keyword evidence="1" id="KW-0472">Membrane</keyword>